<gene>
    <name evidence="6" type="ORF">ASIM_LOCUS10955</name>
</gene>
<reference evidence="6 7" key="2">
    <citation type="submission" date="2018-11" db="EMBL/GenBank/DDBJ databases">
        <authorList>
            <consortium name="Pathogen Informatics"/>
        </authorList>
    </citation>
    <scope>NUCLEOTIDE SEQUENCE [LARGE SCALE GENOMIC DNA]</scope>
</reference>
<dbReference type="SMART" id="SM00320">
    <property type="entry name" value="WD40"/>
    <property type="match status" value="6"/>
</dbReference>
<keyword evidence="2 4" id="KW-0853">WD repeat</keyword>
<dbReference type="WBParaSite" id="ASIM_0001139701-mRNA-1">
    <property type="protein sequence ID" value="ASIM_0001139701-mRNA-1"/>
    <property type="gene ID" value="ASIM_0001139701"/>
</dbReference>
<name>A0A0M3JTM6_ANISI</name>
<keyword evidence="3 5" id="KW-0677">Repeat</keyword>
<dbReference type="GO" id="GO:0032956">
    <property type="term" value="P:regulation of actin cytoskeleton organization"/>
    <property type="evidence" value="ECO:0007669"/>
    <property type="project" value="TreeGrafter"/>
</dbReference>
<feature type="repeat" description="WD" evidence="4">
    <location>
        <begin position="213"/>
        <end position="245"/>
    </location>
</feature>
<dbReference type="PROSITE" id="PS50082">
    <property type="entry name" value="WD_REPEATS_2"/>
    <property type="match status" value="3"/>
</dbReference>
<comment type="similarity">
    <text evidence="1 5">Belongs to the WD repeat LST8 family.</text>
</comment>
<keyword evidence="5" id="KW-0963">Cytoplasm</keyword>
<evidence type="ECO:0000313" key="7">
    <source>
        <dbReference type="Proteomes" id="UP000267096"/>
    </source>
</evidence>
<dbReference type="GO" id="GO:0005737">
    <property type="term" value="C:cytoplasm"/>
    <property type="evidence" value="ECO:0007669"/>
    <property type="project" value="UniProtKB-SubCell"/>
</dbReference>
<dbReference type="GO" id="GO:0031932">
    <property type="term" value="C:TORC2 complex"/>
    <property type="evidence" value="ECO:0007669"/>
    <property type="project" value="UniProtKB-UniRule"/>
</dbReference>
<dbReference type="PANTHER" id="PTHR19842:SF0">
    <property type="entry name" value="TARGET OF RAPAMYCIN COMPLEX SUBUNIT LST8"/>
    <property type="match status" value="1"/>
</dbReference>
<dbReference type="InterPro" id="IPR036322">
    <property type="entry name" value="WD40_repeat_dom_sf"/>
</dbReference>
<reference evidence="8" key="1">
    <citation type="submission" date="2017-02" db="UniProtKB">
        <authorList>
            <consortium name="WormBaseParasite"/>
        </authorList>
    </citation>
    <scope>IDENTIFICATION</scope>
</reference>
<dbReference type="OrthoDB" id="400at2759"/>
<evidence type="ECO:0000256" key="3">
    <source>
        <dbReference type="ARBA" id="ARBA00022737"/>
    </source>
</evidence>
<evidence type="ECO:0000256" key="2">
    <source>
        <dbReference type="ARBA" id="ARBA00022574"/>
    </source>
</evidence>
<dbReference type="GO" id="GO:0031931">
    <property type="term" value="C:TORC1 complex"/>
    <property type="evidence" value="ECO:0007669"/>
    <property type="project" value="UniProtKB-UniRule"/>
</dbReference>
<sequence>MSRPLLASASYDQNIRLWDVVTASPVESFAHKESQVNVMQFSRDGCQLAVGGWQHIRIYDVQCFPPPIVGTCDSLNKNVMSIGFEERSQWMYSGGEDCTAKIWDYRCALQCQRIFQVSAPVNWVALHSNQVVLVVVDSSGALYMWDLRRDSSETLSSFDLDISEYISHVDVSKTGEYLLAITNRGKILLWTLGSADASPMSTVILPMDLKAKINGHSKYGLSCRFAPNSNQFATTSADGCVKLWDCDKLSKSSQTLSLDNEATKTVTTPQSAKASSLLSLFSFNVKYYNHEQLKVEAKWVWDCAYTNDSTKLFTASGCQLRLWDLDKNQVIRQYQGHSKTVTAMAFRDSN</sequence>
<dbReference type="Proteomes" id="UP000267096">
    <property type="component" value="Unassembled WGS sequence"/>
</dbReference>
<protein>
    <recommendedName>
        <fullName evidence="5">Target of rapamycin complex subunit lst8</fullName>
        <shortName evidence="5">TORC subunit lst8</shortName>
    </recommendedName>
</protein>
<dbReference type="InterPro" id="IPR020472">
    <property type="entry name" value="WD40_PAC1"/>
</dbReference>
<dbReference type="PRINTS" id="PR00320">
    <property type="entry name" value="GPROTEINBRPT"/>
</dbReference>
<dbReference type="Pfam" id="PF00400">
    <property type="entry name" value="WD40"/>
    <property type="match status" value="5"/>
</dbReference>
<dbReference type="EMBL" id="UYRR01031030">
    <property type="protein sequence ID" value="VDK44033.1"/>
    <property type="molecule type" value="Genomic_DNA"/>
</dbReference>
<evidence type="ECO:0000256" key="1">
    <source>
        <dbReference type="ARBA" id="ARBA00009890"/>
    </source>
</evidence>
<dbReference type="InterPro" id="IPR001680">
    <property type="entry name" value="WD40_rpt"/>
</dbReference>
<evidence type="ECO:0000256" key="5">
    <source>
        <dbReference type="RuleBase" id="RU369068"/>
    </source>
</evidence>
<dbReference type="GO" id="GO:0031929">
    <property type="term" value="P:TOR signaling"/>
    <property type="evidence" value="ECO:0007669"/>
    <property type="project" value="UniProtKB-UniRule"/>
</dbReference>
<evidence type="ECO:0000313" key="6">
    <source>
        <dbReference type="EMBL" id="VDK44033.1"/>
    </source>
</evidence>
<comment type="subcellular location">
    <subcellularLocation>
        <location evidence="5">Cytoplasm</location>
    </subcellularLocation>
</comment>
<dbReference type="InterPro" id="IPR037588">
    <property type="entry name" value="MLST8"/>
</dbReference>
<organism evidence="8">
    <name type="scientific">Anisakis simplex</name>
    <name type="common">Herring worm</name>
    <dbReference type="NCBI Taxonomy" id="6269"/>
    <lineage>
        <taxon>Eukaryota</taxon>
        <taxon>Metazoa</taxon>
        <taxon>Ecdysozoa</taxon>
        <taxon>Nematoda</taxon>
        <taxon>Chromadorea</taxon>
        <taxon>Rhabditida</taxon>
        <taxon>Spirurina</taxon>
        <taxon>Ascaridomorpha</taxon>
        <taxon>Ascaridoidea</taxon>
        <taxon>Anisakidae</taxon>
        <taxon>Anisakis</taxon>
        <taxon>Anisakis simplex complex</taxon>
    </lineage>
</organism>
<evidence type="ECO:0000256" key="4">
    <source>
        <dbReference type="PROSITE-ProRule" id="PRU00221"/>
    </source>
</evidence>
<feature type="repeat" description="WD" evidence="4">
    <location>
        <begin position="1"/>
        <end position="28"/>
    </location>
</feature>
<accession>A0A0M3JTM6</accession>
<dbReference type="InterPro" id="IPR015943">
    <property type="entry name" value="WD40/YVTN_repeat-like_dom_sf"/>
</dbReference>
<dbReference type="SUPFAM" id="SSF50978">
    <property type="entry name" value="WD40 repeat-like"/>
    <property type="match status" value="2"/>
</dbReference>
<dbReference type="InterPro" id="IPR019775">
    <property type="entry name" value="WD40_repeat_CS"/>
</dbReference>
<dbReference type="Gene3D" id="2.130.10.10">
    <property type="entry name" value="YVTN repeat-like/Quinoprotein amine dehydrogenase"/>
    <property type="match status" value="1"/>
</dbReference>
<comment type="subunit">
    <text evidence="5">Part of TORC1 complex. Part of the TORC2 complex.</text>
</comment>
<dbReference type="PROSITE" id="PS50294">
    <property type="entry name" value="WD_REPEATS_REGION"/>
    <property type="match status" value="1"/>
</dbReference>
<comment type="function">
    <text evidence="5">Subunit of TORC1 and TORC2, which regulate cell growth and survival in response to nutrient and hormonal signals.</text>
</comment>
<dbReference type="AlphaFoldDB" id="A0A0M3JTM6"/>
<proteinExistence type="inferred from homology"/>
<dbReference type="PROSITE" id="PS00678">
    <property type="entry name" value="WD_REPEATS_1"/>
    <property type="match status" value="1"/>
</dbReference>
<feature type="repeat" description="WD" evidence="4">
    <location>
        <begin position="72"/>
        <end position="106"/>
    </location>
</feature>
<keyword evidence="7" id="KW-1185">Reference proteome</keyword>
<dbReference type="PANTHER" id="PTHR19842">
    <property type="entry name" value="G BETA-LIKE PROTEIN GBL"/>
    <property type="match status" value="1"/>
</dbReference>
<evidence type="ECO:0000313" key="8">
    <source>
        <dbReference type="WBParaSite" id="ASIM_0001139701-mRNA-1"/>
    </source>
</evidence>